<proteinExistence type="predicted"/>
<dbReference type="GO" id="GO:0045087">
    <property type="term" value="P:innate immune response"/>
    <property type="evidence" value="ECO:0007669"/>
    <property type="project" value="TreeGrafter"/>
</dbReference>
<name>A0A1B0BY41_9MUSC</name>
<dbReference type="STRING" id="67801.A0A1B0BY41"/>
<dbReference type="EMBL" id="JXJN01022481">
    <property type="status" value="NOT_ANNOTATED_CDS"/>
    <property type="molecule type" value="Genomic_DNA"/>
</dbReference>
<evidence type="ECO:0000313" key="6">
    <source>
        <dbReference type="EnsemblMetazoa" id="GPPI043975-PA"/>
    </source>
</evidence>
<accession>A0A1B0BY41</accession>
<evidence type="ECO:0000256" key="1">
    <source>
        <dbReference type="ARBA" id="ARBA00022729"/>
    </source>
</evidence>
<organism evidence="6 7">
    <name type="scientific">Glossina palpalis gambiensis</name>
    <dbReference type="NCBI Taxonomy" id="67801"/>
    <lineage>
        <taxon>Eukaryota</taxon>
        <taxon>Metazoa</taxon>
        <taxon>Ecdysozoa</taxon>
        <taxon>Arthropoda</taxon>
        <taxon>Hexapoda</taxon>
        <taxon>Insecta</taxon>
        <taxon>Pterygota</taxon>
        <taxon>Neoptera</taxon>
        <taxon>Endopterygota</taxon>
        <taxon>Diptera</taxon>
        <taxon>Brachycera</taxon>
        <taxon>Muscomorpha</taxon>
        <taxon>Hippoboscoidea</taxon>
        <taxon>Glossinidae</taxon>
        <taxon>Glossina</taxon>
    </lineage>
</organism>
<sequence length="237" mass="27778">MFTELLLTTFLIFNLCSDSNTSNFADELYRNYVEEIGAIFNINISNATEGLVLFNTSYITVFPNKEAIRIQEETVDAFECLEWEQQFCTKVSNYPKLDKFVKLFESKYPKLKMFTDKNRVEDEIEKRMLPYKEAICNSRYKIIYPEATHTNYGSLFIVNNEQYKQELRNEECEPEGEQCYYEASNLPNGFTAVCKQHFIEKVLVAMTMYGDVITHHAQIPSCCRCVMEERDFSKTDL</sequence>
<dbReference type="EnsemblMetazoa" id="GPPI043975-RA">
    <property type="protein sequence ID" value="GPPI043975-PA"/>
    <property type="gene ID" value="GPPI043975"/>
</dbReference>
<evidence type="ECO:0000256" key="2">
    <source>
        <dbReference type="ARBA" id="ARBA00023157"/>
    </source>
</evidence>
<dbReference type="Proteomes" id="UP000092460">
    <property type="component" value="Unassembled WGS sequence"/>
</dbReference>
<dbReference type="InterPro" id="IPR029034">
    <property type="entry name" value="Cystine-knot_cytokine"/>
</dbReference>
<evidence type="ECO:0000256" key="3">
    <source>
        <dbReference type="ARBA" id="ARBA00023180"/>
    </source>
</evidence>
<reference evidence="7" key="1">
    <citation type="submission" date="2015-01" db="EMBL/GenBank/DDBJ databases">
        <authorList>
            <person name="Aksoy S."/>
            <person name="Warren W."/>
            <person name="Wilson R.K."/>
        </authorList>
    </citation>
    <scope>NUCLEOTIDE SEQUENCE [LARGE SCALE GENOMIC DNA]</scope>
    <source>
        <strain evidence="7">IAEA</strain>
    </source>
</reference>
<dbReference type="Pfam" id="PF16077">
    <property type="entry name" value="Spaetzle"/>
    <property type="match status" value="1"/>
</dbReference>
<dbReference type="SUPFAM" id="SSF57501">
    <property type="entry name" value="Cystine-knot cytokines"/>
    <property type="match status" value="1"/>
</dbReference>
<keyword evidence="7" id="KW-1185">Reference proteome</keyword>
<keyword evidence="3" id="KW-0325">Glycoprotein</keyword>
<dbReference type="PANTHER" id="PTHR23199">
    <property type="entry name" value="NEUROTROPHIN 1-RELATED"/>
    <property type="match status" value="1"/>
</dbReference>
<dbReference type="InterPro" id="IPR052444">
    <property type="entry name" value="Spz/Toll_ligand-like"/>
</dbReference>
<evidence type="ECO:0000259" key="5">
    <source>
        <dbReference type="Pfam" id="PF16077"/>
    </source>
</evidence>
<dbReference type="GO" id="GO:0005615">
    <property type="term" value="C:extracellular space"/>
    <property type="evidence" value="ECO:0007669"/>
    <property type="project" value="UniProtKB-ARBA"/>
</dbReference>
<feature type="chain" id="PRO_5008405228" description="Spaetzle domain-containing protein" evidence="4">
    <location>
        <begin position="22"/>
        <end position="237"/>
    </location>
</feature>
<protein>
    <recommendedName>
        <fullName evidence="5">Spaetzle domain-containing protein</fullName>
    </recommendedName>
</protein>
<reference evidence="6" key="2">
    <citation type="submission" date="2020-05" db="UniProtKB">
        <authorList>
            <consortium name="EnsemblMetazoa"/>
        </authorList>
    </citation>
    <scope>IDENTIFICATION</scope>
    <source>
        <strain evidence="6">IAEA</strain>
    </source>
</reference>
<dbReference type="InterPro" id="IPR032104">
    <property type="entry name" value="Spaetzle"/>
</dbReference>
<dbReference type="GO" id="GO:0005121">
    <property type="term" value="F:Toll binding"/>
    <property type="evidence" value="ECO:0007669"/>
    <property type="project" value="TreeGrafter"/>
</dbReference>
<dbReference type="AlphaFoldDB" id="A0A1B0BY41"/>
<dbReference type="PANTHER" id="PTHR23199:SF12">
    <property type="entry name" value="NEUROTROPHIN 1-RELATED"/>
    <property type="match status" value="1"/>
</dbReference>
<dbReference type="Gene3D" id="2.10.90.10">
    <property type="entry name" value="Cystine-knot cytokines"/>
    <property type="match status" value="1"/>
</dbReference>
<evidence type="ECO:0000256" key="4">
    <source>
        <dbReference type="SAM" id="SignalP"/>
    </source>
</evidence>
<dbReference type="VEuPathDB" id="VectorBase:GPPI043975"/>
<keyword evidence="2" id="KW-1015">Disulfide bond</keyword>
<keyword evidence="1 4" id="KW-0732">Signal</keyword>
<dbReference type="GO" id="GO:0021556">
    <property type="term" value="P:central nervous system formation"/>
    <property type="evidence" value="ECO:0007669"/>
    <property type="project" value="TreeGrafter"/>
</dbReference>
<feature type="domain" description="Spaetzle" evidence="5">
    <location>
        <begin position="134"/>
        <end position="227"/>
    </location>
</feature>
<feature type="signal peptide" evidence="4">
    <location>
        <begin position="1"/>
        <end position="21"/>
    </location>
</feature>
<evidence type="ECO:0000313" key="7">
    <source>
        <dbReference type="Proteomes" id="UP000092460"/>
    </source>
</evidence>
<dbReference type="GO" id="GO:0008083">
    <property type="term" value="F:growth factor activity"/>
    <property type="evidence" value="ECO:0007669"/>
    <property type="project" value="TreeGrafter"/>
</dbReference>